<keyword evidence="3 9" id="KW-0813">Transport</keyword>
<sequence>MTSPQRHTSGAEIIALPRRGGTVTQVERAFLPAALEIVETPASPSLRLTTFVLCALFAAGLGWAAVGEVDLIATAPGKIVPVGRTKQVQAFEAGTVARILVDDGTQVKAGEALILLDPTLARADRDRFRDAAMRADLDIARLSALITPPAANMNPFAGVEADEPAIEAARGRYLADKAGREAKLAAADREIASKRAEAVSYEAEVAKIDAQLPLAHERTEIHLKGNAEAWGSRIDYLNAAQSEAELTSQRKVMVEKGKATEAAVQAQLADRERLAAETERDWRSDLSEAMRERAEGMSELAKAERRTGLTAVTAPVDGTVADLTVHTEGGVVQAGQQLLKVVPSSEHVAIEAVVENRDVGFVRAGQPVEIKVEAFPYTHYGLIKGRVAQIARDAQPDPELTREARSGTQTLSETPDALRRSGALVYVARIEMDDPTLTVDGVRTPVEPGMAITAEIKTGKRTVLDYILSPIAQHMHDAMRER</sequence>
<name>A0A1Q9AYS8_9HYPH</name>
<evidence type="ECO:0000256" key="8">
    <source>
        <dbReference type="ARBA" id="ARBA00023136"/>
    </source>
</evidence>
<reference evidence="13 14" key="1">
    <citation type="submission" date="2016-09" db="EMBL/GenBank/DDBJ databases">
        <title>Rhizobium sp. nov., a novel species isolated from the rice rhizosphere.</title>
        <authorList>
            <person name="Zhao J."/>
            <person name="Zhang X."/>
        </authorList>
    </citation>
    <scope>NUCLEOTIDE SEQUENCE [LARGE SCALE GENOMIC DNA]</scope>
    <source>
        <strain evidence="13 14">1.7048</strain>
    </source>
</reference>
<evidence type="ECO:0000256" key="7">
    <source>
        <dbReference type="ARBA" id="ARBA00022989"/>
    </source>
</evidence>
<dbReference type="AlphaFoldDB" id="A0A1Q9AYS8"/>
<evidence type="ECO:0000256" key="6">
    <source>
        <dbReference type="ARBA" id="ARBA00022692"/>
    </source>
</evidence>
<evidence type="ECO:0000256" key="5">
    <source>
        <dbReference type="ARBA" id="ARBA00022519"/>
    </source>
</evidence>
<evidence type="ECO:0000259" key="12">
    <source>
        <dbReference type="Pfam" id="PF26002"/>
    </source>
</evidence>
<dbReference type="InterPro" id="IPR006144">
    <property type="entry name" value="Secretion_HlyD_CS"/>
</dbReference>
<dbReference type="GO" id="GO:0005886">
    <property type="term" value="C:plasma membrane"/>
    <property type="evidence" value="ECO:0007669"/>
    <property type="project" value="UniProtKB-SubCell"/>
</dbReference>
<feature type="domain" description="AprE-like beta-barrel" evidence="12">
    <location>
        <begin position="349"/>
        <end position="399"/>
    </location>
</feature>
<dbReference type="InterPro" id="IPR058982">
    <property type="entry name" value="Beta-barrel_AprE"/>
</dbReference>
<proteinExistence type="inferred from homology"/>
<comment type="similarity">
    <text evidence="2 9">Belongs to the membrane fusion protein (MFP) (TC 8.A.1) family.</text>
</comment>
<keyword evidence="7" id="KW-1133">Transmembrane helix</keyword>
<dbReference type="InterPro" id="IPR058625">
    <property type="entry name" value="MdtA-like_BSH"/>
</dbReference>
<evidence type="ECO:0000313" key="13">
    <source>
        <dbReference type="EMBL" id="OLP60593.1"/>
    </source>
</evidence>
<dbReference type="PANTHER" id="PTHR30386">
    <property type="entry name" value="MEMBRANE FUSION SUBUNIT OF EMRAB-TOLC MULTIDRUG EFFLUX PUMP"/>
    <property type="match status" value="1"/>
</dbReference>
<dbReference type="OrthoDB" id="9810980at2"/>
<dbReference type="SUPFAM" id="SSF111369">
    <property type="entry name" value="HlyD-like secretion proteins"/>
    <property type="match status" value="1"/>
</dbReference>
<dbReference type="Proteomes" id="UP000186364">
    <property type="component" value="Unassembled WGS sequence"/>
</dbReference>
<organism evidence="13 14">
    <name type="scientific">Xaviernesmea oryzae</name>
    <dbReference type="NCBI Taxonomy" id="464029"/>
    <lineage>
        <taxon>Bacteria</taxon>
        <taxon>Pseudomonadati</taxon>
        <taxon>Pseudomonadota</taxon>
        <taxon>Alphaproteobacteria</taxon>
        <taxon>Hyphomicrobiales</taxon>
        <taxon>Rhizobiaceae</taxon>
        <taxon>Rhizobium/Agrobacterium group</taxon>
        <taxon>Xaviernesmea</taxon>
    </lineage>
</organism>
<evidence type="ECO:0000313" key="14">
    <source>
        <dbReference type="Proteomes" id="UP000186364"/>
    </source>
</evidence>
<feature type="region of interest" description="Disordered" evidence="10">
    <location>
        <begin position="395"/>
        <end position="415"/>
    </location>
</feature>
<dbReference type="InterPro" id="IPR050739">
    <property type="entry name" value="MFP"/>
</dbReference>
<dbReference type="EMBL" id="MKIP01000035">
    <property type="protein sequence ID" value="OLP60593.1"/>
    <property type="molecule type" value="Genomic_DNA"/>
</dbReference>
<evidence type="ECO:0000256" key="3">
    <source>
        <dbReference type="ARBA" id="ARBA00022448"/>
    </source>
</evidence>
<evidence type="ECO:0000256" key="9">
    <source>
        <dbReference type="RuleBase" id="RU365093"/>
    </source>
</evidence>
<dbReference type="PANTHER" id="PTHR30386:SF27">
    <property type="entry name" value="MEMBRANE FUSION PROTEIN (MFP) FAMILY PROTEIN"/>
    <property type="match status" value="1"/>
</dbReference>
<gene>
    <name evidence="13" type="ORF">BJF93_19920</name>
</gene>
<dbReference type="PRINTS" id="PR01490">
    <property type="entry name" value="RTXTOXIND"/>
</dbReference>
<evidence type="ECO:0000256" key="4">
    <source>
        <dbReference type="ARBA" id="ARBA00022475"/>
    </source>
</evidence>
<protein>
    <recommendedName>
        <fullName evidence="9">Membrane fusion protein (MFP) family protein</fullName>
    </recommendedName>
</protein>
<dbReference type="NCBIfam" id="TIGR01843">
    <property type="entry name" value="type_I_hlyD"/>
    <property type="match status" value="1"/>
</dbReference>
<feature type="domain" description="Multidrug resistance protein MdtA-like barrel-sandwich hybrid" evidence="11">
    <location>
        <begin position="93"/>
        <end position="342"/>
    </location>
</feature>
<dbReference type="PROSITE" id="PS00543">
    <property type="entry name" value="HLYD_FAMILY"/>
    <property type="match status" value="1"/>
</dbReference>
<keyword evidence="14" id="KW-1185">Reference proteome</keyword>
<evidence type="ECO:0000259" key="11">
    <source>
        <dbReference type="Pfam" id="PF25917"/>
    </source>
</evidence>
<dbReference type="RefSeq" id="WP_075627101.1">
    <property type="nucleotide sequence ID" value="NZ_FOAM01000029.1"/>
</dbReference>
<comment type="subcellular location">
    <subcellularLocation>
        <location evidence="1 9">Cell inner membrane</location>
        <topology evidence="1 9">Single-pass membrane protein</topology>
    </subcellularLocation>
</comment>
<comment type="caution">
    <text evidence="13">The sequence shown here is derived from an EMBL/GenBank/DDBJ whole genome shotgun (WGS) entry which is preliminary data.</text>
</comment>
<keyword evidence="5 9" id="KW-0997">Cell inner membrane</keyword>
<evidence type="ECO:0000256" key="1">
    <source>
        <dbReference type="ARBA" id="ARBA00004377"/>
    </source>
</evidence>
<keyword evidence="6" id="KW-0812">Transmembrane</keyword>
<keyword evidence="4 9" id="KW-1003">Cell membrane</keyword>
<evidence type="ECO:0000256" key="10">
    <source>
        <dbReference type="SAM" id="MobiDB-lite"/>
    </source>
</evidence>
<dbReference type="GO" id="GO:0009306">
    <property type="term" value="P:protein secretion"/>
    <property type="evidence" value="ECO:0007669"/>
    <property type="project" value="InterPro"/>
</dbReference>
<evidence type="ECO:0000256" key="2">
    <source>
        <dbReference type="ARBA" id="ARBA00009477"/>
    </source>
</evidence>
<dbReference type="Gene3D" id="2.40.50.100">
    <property type="match status" value="1"/>
</dbReference>
<dbReference type="Gene3D" id="2.40.30.170">
    <property type="match status" value="1"/>
</dbReference>
<dbReference type="Pfam" id="PF25917">
    <property type="entry name" value="BSH_RND"/>
    <property type="match status" value="1"/>
</dbReference>
<accession>A0A1Q9AYS8</accession>
<dbReference type="Pfam" id="PF26002">
    <property type="entry name" value="Beta-barrel_AprE"/>
    <property type="match status" value="1"/>
</dbReference>
<dbReference type="InterPro" id="IPR010129">
    <property type="entry name" value="T1SS_HlyD"/>
</dbReference>
<keyword evidence="8" id="KW-0472">Membrane</keyword>